<protein>
    <submittedName>
        <fullName evidence="2">Uncharacterized protein</fullName>
    </submittedName>
</protein>
<reference evidence="2 3" key="1">
    <citation type="submission" date="2018-12" db="EMBL/GenBank/DDBJ databases">
        <title>Amycolatopsis eburnea sp. nov. actinomycete associate with arbuscular mycorrhiza fungal spore.</title>
        <authorList>
            <person name="Lumyong S."/>
            <person name="Chaiya L."/>
        </authorList>
    </citation>
    <scope>NUCLEOTIDE SEQUENCE [LARGE SCALE GENOMIC DNA]</scope>
    <source>
        <strain evidence="2 3">GLM-1</strain>
    </source>
</reference>
<dbReference type="Proteomes" id="UP000267081">
    <property type="component" value="Unassembled WGS sequence"/>
</dbReference>
<dbReference type="EMBL" id="RSEC01000002">
    <property type="protein sequence ID" value="RSD26421.1"/>
    <property type="molecule type" value="Genomic_DNA"/>
</dbReference>
<name>A0A3R9FVZ3_9PSEU</name>
<feature type="region of interest" description="Disordered" evidence="1">
    <location>
        <begin position="98"/>
        <end position="135"/>
    </location>
</feature>
<dbReference type="AlphaFoldDB" id="A0A3R9FVZ3"/>
<comment type="caution">
    <text evidence="2">The sequence shown here is derived from an EMBL/GenBank/DDBJ whole genome shotgun (WGS) entry which is preliminary data.</text>
</comment>
<dbReference type="RefSeq" id="WP_125305553.1">
    <property type="nucleotide sequence ID" value="NZ_RSEC01000002.1"/>
</dbReference>
<accession>A0A3R9FVZ3</accession>
<dbReference type="OrthoDB" id="9976265at2"/>
<feature type="compositionally biased region" description="Pro residues" evidence="1">
    <location>
        <begin position="105"/>
        <end position="129"/>
    </location>
</feature>
<sequence>MAVTWTRPSWCPSVGDGPAYRWDIDFLCNGEYWSPQSGLLGGPPDDIDLEQLLRDWFAERGGPAATWRLQVSPREEEAPPIASVELWFDERVRPVKSLRRDDGIPTPPPCWAPEDPAPALPKPTSPPAGPLADRQ</sequence>
<evidence type="ECO:0000256" key="1">
    <source>
        <dbReference type="SAM" id="MobiDB-lite"/>
    </source>
</evidence>
<organism evidence="2 3">
    <name type="scientific">Amycolatopsis eburnea</name>
    <dbReference type="NCBI Taxonomy" id="2267691"/>
    <lineage>
        <taxon>Bacteria</taxon>
        <taxon>Bacillati</taxon>
        <taxon>Actinomycetota</taxon>
        <taxon>Actinomycetes</taxon>
        <taxon>Pseudonocardiales</taxon>
        <taxon>Pseudonocardiaceae</taxon>
        <taxon>Amycolatopsis</taxon>
    </lineage>
</organism>
<evidence type="ECO:0000313" key="3">
    <source>
        <dbReference type="Proteomes" id="UP000267081"/>
    </source>
</evidence>
<keyword evidence="3" id="KW-1185">Reference proteome</keyword>
<gene>
    <name evidence="2" type="ORF">EIY87_00075</name>
</gene>
<proteinExistence type="predicted"/>
<evidence type="ECO:0000313" key="2">
    <source>
        <dbReference type="EMBL" id="RSD26421.1"/>
    </source>
</evidence>